<comment type="caution">
    <text evidence="1">The sequence shown here is derived from an EMBL/GenBank/DDBJ whole genome shotgun (WGS) entry which is preliminary data.</text>
</comment>
<accession>A0A8J2KIY6</accession>
<dbReference type="EMBL" id="CAJVCH010305840">
    <property type="protein sequence ID" value="CAG7785867.1"/>
    <property type="molecule type" value="Genomic_DNA"/>
</dbReference>
<organism evidence="1 2">
    <name type="scientific">Allacma fusca</name>
    <dbReference type="NCBI Taxonomy" id="39272"/>
    <lineage>
        <taxon>Eukaryota</taxon>
        <taxon>Metazoa</taxon>
        <taxon>Ecdysozoa</taxon>
        <taxon>Arthropoda</taxon>
        <taxon>Hexapoda</taxon>
        <taxon>Collembola</taxon>
        <taxon>Symphypleona</taxon>
        <taxon>Sminthuridae</taxon>
        <taxon>Allacma</taxon>
    </lineage>
</organism>
<protein>
    <submittedName>
        <fullName evidence="1">Uncharacterized protein</fullName>
    </submittedName>
</protein>
<evidence type="ECO:0000313" key="2">
    <source>
        <dbReference type="Proteomes" id="UP000708208"/>
    </source>
</evidence>
<keyword evidence="2" id="KW-1185">Reference proteome</keyword>
<gene>
    <name evidence="1" type="ORF">AFUS01_LOCUS24464</name>
</gene>
<dbReference type="AlphaFoldDB" id="A0A8J2KIY6"/>
<feature type="non-terminal residue" evidence="1">
    <location>
        <position position="62"/>
    </location>
</feature>
<name>A0A8J2KIY6_9HEXA</name>
<dbReference type="Proteomes" id="UP000708208">
    <property type="component" value="Unassembled WGS sequence"/>
</dbReference>
<reference evidence="1" key="1">
    <citation type="submission" date="2021-06" db="EMBL/GenBank/DDBJ databases">
        <authorList>
            <person name="Hodson N. C."/>
            <person name="Mongue J. A."/>
            <person name="Jaron S. K."/>
        </authorList>
    </citation>
    <scope>NUCLEOTIDE SEQUENCE</scope>
</reference>
<proteinExistence type="predicted"/>
<sequence length="62" mass="6961">GSCKARRNIPDPLVKSPGYYGNNDVEMKSGKCEKGLEEGESSACSWKCYSRLSFLREKIYHG</sequence>
<feature type="non-terminal residue" evidence="1">
    <location>
        <position position="1"/>
    </location>
</feature>
<dbReference type="OrthoDB" id="5984255at2759"/>
<evidence type="ECO:0000313" key="1">
    <source>
        <dbReference type="EMBL" id="CAG7785867.1"/>
    </source>
</evidence>